<comment type="similarity">
    <text evidence="1">Belongs to the acyl-CoA dehydrogenase family.</text>
</comment>
<dbReference type="EMBL" id="PDCR01000011">
    <property type="protein sequence ID" value="PEG54659.1"/>
    <property type="molecule type" value="Genomic_DNA"/>
</dbReference>
<sequence>MFAFTDEHQALREVVRALFSDTDDPATGWRRLLGEIGADEIILGSTESDDTGSPIDLAILAEEAGAALFGGPLIPTVLAGQFAAALGDADLISALRDGTQTVAATLGDDSPVWHGPGAHLLLVRRGGWVALFDATDPDVVLTPVDGLDPSRPLARHTVGAATPIARSEGESTGAEHIVSLALSAELLGVAQHALDGTVQYVAQRVQFGRTIGSFQAVKHRLVDLLAKVELTRSAVYGAAWQLTSDPGAISTEVDLAVAAALSRDTALAVTKAAIQLHGGIAITYEHWAHRYFRRAHAVTALTGTAGRYRRRLADLVDLRDGAHV</sequence>
<dbReference type="Proteomes" id="UP000220340">
    <property type="component" value="Unassembled WGS sequence"/>
</dbReference>
<evidence type="ECO:0000259" key="5">
    <source>
        <dbReference type="Pfam" id="PF00441"/>
    </source>
</evidence>
<keyword evidence="3" id="KW-0274">FAD</keyword>
<keyword evidence="4" id="KW-0560">Oxidoreductase</keyword>
<keyword evidence="7" id="KW-1185">Reference proteome</keyword>
<dbReference type="InterPro" id="IPR036250">
    <property type="entry name" value="AcylCo_DH-like_C"/>
</dbReference>
<dbReference type="GO" id="GO:0003995">
    <property type="term" value="F:acyl-CoA dehydrogenase activity"/>
    <property type="evidence" value="ECO:0007669"/>
    <property type="project" value="TreeGrafter"/>
</dbReference>
<reference evidence="6 7" key="1">
    <citation type="submission" date="2017-10" db="EMBL/GenBank/DDBJ databases">
        <title>The new phylogeny of genus Mycobacterium.</title>
        <authorList>
            <person name="Tortoli E."/>
            <person name="Trovato A."/>
            <person name="Cirillo D.M."/>
        </authorList>
    </citation>
    <scope>NUCLEOTIDE SEQUENCE [LARGE SCALE GENOMIC DNA]</scope>
    <source>
        <strain evidence="6 7">IP141170001</strain>
    </source>
</reference>
<evidence type="ECO:0000256" key="3">
    <source>
        <dbReference type="ARBA" id="ARBA00022827"/>
    </source>
</evidence>
<dbReference type="SUPFAM" id="SSF56645">
    <property type="entry name" value="Acyl-CoA dehydrogenase NM domain-like"/>
    <property type="match status" value="1"/>
</dbReference>
<evidence type="ECO:0000313" key="6">
    <source>
        <dbReference type="EMBL" id="PEG54659.1"/>
    </source>
</evidence>
<dbReference type="InterPro" id="IPR009100">
    <property type="entry name" value="AcylCoA_DH/oxidase_NM_dom_sf"/>
</dbReference>
<organism evidence="6 7">
    <name type="scientific">Mycolicibacterium diernhoferi</name>
    <dbReference type="NCBI Taxonomy" id="1801"/>
    <lineage>
        <taxon>Bacteria</taxon>
        <taxon>Bacillati</taxon>
        <taxon>Actinomycetota</taxon>
        <taxon>Actinomycetes</taxon>
        <taxon>Mycobacteriales</taxon>
        <taxon>Mycobacteriaceae</taxon>
        <taxon>Mycolicibacterium</taxon>
    </lineage>
</organism>
<evidence type="ECO:0000256" key="2">
    <source>
        <dbReference type="ARBA" id="ARBA00022630"/>
    </source>
</evidence>
<keyword evidence="2" id="KW-0285">Flavoprotein</keyword>
<comment type="caution">
    <text evidence="6">The sequence shown here is derived from an EMBL/GenBank/DDBJ whole genome shotgun (WGS) entry which is preliminary data.</text>
</comment>
<accession>A0A2A7NVL9</accession>
<evidence type="ECO:0000256" key="4">
    <source>
        <dbReference type="ARBA" id="ARBA00023002"/>
    </source>
</evidence>
<protein>
    <recommendedName>
        <fullName evidence="5">Acyl-CoA dehydrogenase/oxidase C-terminal domain-containing protein</fullName>
    </recommendedName>
</protein>
<dbReference type="AlphaFoldDB" id="A0A2A7NVL9"/>
<dbReference type="Pfam" id="PF00441">
    <property type="entry name" value="Acyl-CoA_dh_1"/>
    <property type="match status" value="1"/>
</dbReference>
<dbReference type="InterPro" id="IPR009075">
    <property type="entry name" value="AcylCo_DH/oxidase_C"/>
</dbReference>
<evidence type="ECO:0000256" key="1">
    <source>
        <dbReference type="ARBA" id="ARBA00009347"/>
    </source>
</evidence>
<feature type="domain" description="Acyl-CoA dehydrogenase/oxidase C-terminal" evidence="5">
    <location>
        <begin position="181"/>
        <end position="313"/>
    </location>
</feature>
<dbReference type="Gene3D" id="1.20.140.10">
    <property type="entry name" value="Butyryl-CoA Dehydrogenase, subunit A, domain 3"/>
    <property type="match status" value="1"/>
</dbReference>
<proteinExistence type="inferred from homology"/>
<evidence type="ECO:0000313" key="7">
    <source>
        <dbReference type="Proteomes" id="UP000220340"/>
    </source>
</evidence>
<dbReference type="SUPFAM" id="SSF47203">
    <property type="entry name" value="Acyl-CoA dehydrogenase C-terminal domain-like"/>
    <property type="match status" value="1"/>
</dbReference>
<gene>
    <name evidence="6" type="ORF">CRI78_10145</name>
</gene>
<dbReference type="PANTHER" id="PTHR43884:SF20">
    <property type="entry name" value="ACYL-COA DEHYDROGENASE FADE28"/>
    <property type="match status" value="1"/>
</dbReference>
<dbReference type="PANTHER" id="PTHR43884">
    <property type="entry name" value="ACYL-COA DEHYDROGENASE"/>
    <property type="match status" value="1"/>
</dbReference>
<dbReference type="OrthoDB" id="8677713at2"/>
<name>A0A2A7NVL9_9MYCO</name>